<dbReference type="SUPFAM" id="SSF48452">
    <property type="entry name" value="TPR-like"/>
    <property type="match status" value="1"/>
</dbReference>
<comment type="caution">
    <text evidence="5">The sequence shown here is derived from an EMBL/GenBank/DDBJ whole genome shotgun (WGS) entry which is preliminary data.</text>
</comment>
<dbReference type="InterPro" id="IPR013360">
    <property type="entry name" value="Pilus_4_PilW"/>
</dbReference>
<feature type="repeat" description="TPR" evidence="3">
    <location>
        <begin position="43"/>
        <end position="76"/>
    </location>
</feature>
<reference evidence="5 6" key="1">
    <citation type="submission" date="2020-07" db="EMBL/GenBank/DDBJ databases">
        <title>Halophilic bacteria isolated from french cheeses.</title>
        <authorList>
            <person name="Kothe C.I."/>
            <person name="Farah-Kraiem B."/>
            <person name="Renault P."/>
            <person name="Dridi B."/>
        </authorList>
    </citation>
    <scope>NUCLEOTIDE SEQUENCE [LARGE SCALE GENOMIC DNA]</scope>
    <source>
        <strain evidence="5 6">FME16</strain>
    </source>
</reference>
<evidence type="ECO:0000256" key="4">
    <source>
        <dbReference type="SAM" id="SignalP"/>
    </source>
</evidence>
<dbReference type="Pfam" id="PF13424">
    <property type="entry name" value="TPR_12"/>
    <property type="match status" value="1"/>
</dbReference>
<dbReference type="SMART" id="SM00028">
    <property type="entry name" value="TPR"/>
    <property type="match status" value="3"/>
</dbReference>
<feature type="repeat" description="TPR" evidence="3">
    <location>
        <begin position="77"/>
        <end position="110"/>
    </location>
</feature>
<evidence type="ECO:0000313" key="6">
    <source>
        <dbReference type="Proteomes" id="UP000754821"/>
    </source>
</evidence>
<dbReference type="Proteomes" id="UP000754821">
    <property type="component" value="Unassembled WGS sequence"/>
</dbReference>
<feature type="chain" id="PRO_5046619619" evidence="4">
    <location>
        <begin position="27"/>
        <end position="245"/>
    </location>
</feature>
<gene>
    <name evidence="5" type="primary">pilW</name>
    <name evidence="5" type="ORF">EI163_06435</name>
</gene>
<evidence type="ECO:0000313" key="5">
    <source>
        <dbReference type="EMBL" id="MBE0403194.1"/>
    </source>
</evidence>
<dbReference type="EMBL" id="RRZC01000005">
    <property type="protein sequence ID" value="MBE0403194.1"/>
    <property type="molecule type" value="Genomic_DNA"/>
</dbReference>
<evidence type="ECO:0000256" key="2">
    <source>
        <dbReference type="ARBA" id="ARBA00022803"/>
    </source>
</evidence>
<keyword evidence="2 3" id="KW-0802">TPR repeat</keyword>
<keyword evidence="1" id="KW-0677">Repeat</keyword>
<dbReference type="InterPro" id="IPR019734">
    <property type="entry name" value="TPR_rpt"/>
</dbReference>
<evidence type="ECO:0000256" key="3">
    <source>
        <dbReference type="PROSITE-ProRule" id="PRU00339"/>
    </source>
</evidence>
<dbReference type="NCBIfam" id="TIGR02521">
    <property type="entry name" value="type_IV_pilW"/>
    <property type="match status" value="1"/>
</dbReference>
<feature type="signal peptide" evidence="4">
    <location>
        <begin position="1"/>
        <end position="26"/>
    </location>
</feature>
<dbReference type="RefSeq" id="WP_192527132.1">
    <property type="nucleotide sequence ID" value="NZ_RRZC01000005.1"/>
</dbReference>
<accession>A0ABR9FA28</accession>
<dbReference type="PROSITE" id="PS50005">
    <property type="entry name" value="TPR"/>
    <property type="match status" value="3"/>
</dbReference>
<dbReference type="InterPro" id="IPR011990">
    <property type="entry name" value="TPR-like_helical_dom_sf"/>
</dbReference>
<dbReference type="Pfam" id="PF13432">
    <property type="entry name" value="TPR_16"/>
    <property type="match status" value="1"/>
</dbReference>
<name>A0ABR9FA28_9GAMM</name>
<proteinExistence type="predicted"/>
<dbReference type="PROSITE" id="PS51257">
    <property type="entry name" value="PROKAR_LIPOPROTEIN"/>
    <property type="match status" value="1"/>
</dbReference>
<dbReference type="Gene3D" id="1.25.40.10">
    <property type="entry name" value="Tetratricopeptide repeat domain"/>
    <property type="match status" value="1"/>
</dbReference>
<dbReference type="InterPro" id="IPR051012">
    <property type="entry name" value="CellSynth/LPSAsmb/PSIAsmb"/>
</dbReference>
<feature type="repeat" description="TPR" evidence="3">
    <location>
        <begin position="147"/>
        <end position="180"/>
    </location>
</feature>
<sequence>MICHYRRFNPFRVPMFAVLFSSVWLAGCATSNTLPSQASNDAKDAYTQLGVAYLERNNLPRARAALGHALEIDPHHAKALQALAMVYQQQGDIELADQYFKQAIDADPTFTRARNNYAAFLYQQGHIAAACDQLENASNDAQYANRAQLFTNLGQCYLALEEFDKARGRLARAQRIDPRQSRGYLTLAELEVSQGNYHEAWSPLHTYLQLAGPDRAALEMAIDIAHAQGDHATAADYQRQLGLMN</sequence>
<dbReference type="PANTHER" id="PTHR45586:SF1">
    <property type="entry name" value="LIPOPOLYSACCHARIDE ASSEMBLY PROTEIN B"/>
    <property type="match status" value="1"/>
</dbReference>
<evidence type="ECO:0000256" key="1">
    <source>
        <dbReference type="ARBA" id="ARBA00022737"/>
    </source>
</evidence>
<dbReference type="PANTHER" id="PTHR45586">
    <property type="entry name" value="TPR REPEAT-CONTAINING PROTEIN PA4667"/>
    <property type="match status" value="1"/>
</dbReference>
<organism evidence="5 6">
    <name type="scientific">Halomonas citrativorans</name>
    <dbReference type="NCBI Taxonomy" id="2742612"/>
    <lineage>
        <taxon>Bacteria</taxon>
        <taxon>Pseudomonadati</taxon>
        <taxon>Pseudomonadota</taxon>
        <taxon>Gammaproteobacteria</taxon>
        <taxon>Oceanospirillales</taxon>
        <taxon>Halomonadaceae</taxon>
        <taxon>Halomonas</taxon>
    </lineage>
</organism>
<keyword evidence="6" id="KW-1185">Reference proteome</keyword>
<protein>
    <submittedName>
        <fullName evidence="5">Type IV pilus biogenesis/stability protein PilW</fullName>
    </submittedName>
</protein>
<dbReference type="PROSITE" id="PS50293">
    <property type="entry name" value="TPR_REGION"/>
    <property type="match status" value="1"/>
</dbReference>
<keyword evidence="4" id="KW-0732">Signal</keyword>